<protein>
    <submittedName>
        <fullName evidence="2">Uncharacterized protein</fullName>
    </submittedName>
</protein>
<sequence length="364" mass="39785">MPTNFRGTHQKSAKVGQFLMLDDRSINHPKPWVMDATHAWEGLCERGGEVPWQPRTNHCGRGWGEVLGAWCLVLGAWCLVLGAWCLVLGAWCLVLGAWCLVLGAWCLVLGAWCLVLGAWCLVLGAWCLVLGAWCLVLGAWCLVLGAWCLVLGAWCLVLGAWCLVLGAWCLVLGAWCLVLGAWCLVLGAWCLVLGAWCLVLGAWCLVLGAWCLVLGAWCLVLGAWCLVLGAWCLVLGAWCLGGRIEATRAESQWIVAARPLCHLQYPVAYLSRLQRILPIIRWELHFKASCKANTPCRVHLRHVPLGGKDPLLLVGKRTIGARIASSPDSDLEAFSHNPTHGSFAPLAFQPSAMTNCANQRFLSY</sequence>
<proteinExistence type="predicted"/>
<evidence type="ECO:0000313" key="2">
    <source>
        <dbReference type="EMBL" id="KAK7298568.1"/>
    </source>
</evidence>
<feature type="transmembrane region" description="Helical" evidence="1">
    <location>
        <begin position="184"/>
        <end position="208"/>
    </location>
</feature>
<feature type="transmembrane region" description="Helical" evidence="1">
    <location>
        <begin position="214"/>
        <end position="240"/>
    </location>
</feature>
<accession>A0AAN9JGR7</accession>
<keyword evidence="1" id="KW-0812">Transmembrane</keyword>
<name>A0AAN9JGR7_CANGL</name>
<feature type="transmembrane region" description="Helical" evidence="1">
    <location>
        <begin position="123"/>
        <end position="145"/>
    </location>
</feature>
<dbReference type="Proteomes" id="UP001367508">
    <property type="component" value="Unassembled WGS sequence"/>
</dbReference>
<evidence type="ECO:0000313" key="3">
    <source>
        <dbReference type="Proteomes" id="UP001367508"/>
    </source>
</evidence>
<feature type="transmembrane region" description="Helical" evidence="1">
    <location>
        <begin position="95"/>
        <end position="116"/>
    </location>
</feature>
<dbReference type="InterPro" id="IPR011049">
    <property type="entry name" value="Serralysin-like_metalloprot_C"/>
</dbReference>
<feature type="transmembrane region" description="Helical" evidence="1">
    <location>
        <begin position="151"/>
        <end position="177"/>
    </location>
</feature>
<keyword evidence="1" id="KW-1133">Transmembrane helix</keyword>
<dbReference type="EMBL" id="JAYMYQ010000027">
    <property type="protein sequence ID" value="KAK7298568.1"/>
    <property type="molecule type" value="Genomic_DNA"/>
</dbReference>
<organism evidence="2 3">
    <name type="scientific">Canavalia gladiata</name>
    <name type="common">Sword bean</name>
    <name type="synonym">Dolichos gladiatus</name>
    <dbReference type="NCBI Taxonomy" id="3824"/>
    <lineage>
        <taxon>Eukaryota</taxon>
        <taxon>Viridiplantae</taxon>
        <taxon>Streptophyta</taxon>
        <taxon>Embryophyta</taxon>
        <taxon>Tracheophyta</taxon>
        <taxon>Spermatophyta</taxon>
        <taxon>Magnoliopsida</taxon>
        <taxon>eudicotyledons</taxon>
        <taxon>Gunneridae</taxon>
        <taxon>Pentapetalae</taxon>
        <taxon>rosids</taxon>
        <taxon>fabids</taxon>
        <taxon>Fabales</taxon>
        <taxon>Fabaceae</taxon>
        <taxon>Papilionoideae</taxon>
        <taxon>50 kb inversion clade</taxon>
        <taxon>NPAAA clade</taxon>
        <taxon>indigoferoid/millettioid clade</taxon>
        <taxon>Phaseoleae</taxon>
        <taxon>Canavalia</taxon>
    </lineage>
</organism>
<keyword evidence="3" id="KW-1185">Reference proteome</keyword>
<gene>
    <name evidence="2" type="ORF">VNO77_46714</name>
</gene>
<keyword evidence="1" id="KW-0472">Membrane</keyword>
<feature type="transmembrane region" description="Helical" evidence="1">
    <location>
        <begin position="67"/>
        <end position="89"/>
    </location>
</feature>
<dbReference type="AlphaFoldDB" id="A0AAN9JGR7"/>
<comment type="caution">
    <text evidence="2">The sequence shown here is derived from an EMBL/GenBank/DDBJ whole genome shotgun (WGS) entry which is preliminary data.</text>
</comment>
<dbReference type="SUPFAM" id="SSF101967">
    <property type="entry name" value="Adhesin YadA, collagen-binding domain"/>
    <property type="match status" value="1"/>
</dbReference>
<evidence type="ECO:0000256" key="1">
    <source>
        <dbReference type="SAM" id="Phobius"/>
    </source>
</evidence>
<reference evidence="2 3" key="1">
    <citation type="submission" date="2024-01" db="EMBL/GenBank/DDBJ databases">
        <title>The genomes of 5 underutilized Papilionoideae crops provide insights into root nodulation and disease resistanc.</title>
        <authorList>
            <person name="Jiang F."/>
        </authorList>
    </citation>
    <scope>NUCLEOTIDE SEQUENCE [LARGE SCALE GENOMIC DNA]</scope>
    <source>
        <strain evidence="2">LVBAO_FW01</strain>
        <tissue evidence="2">Leaves</tissue>
    </source>
</reference>